<accession>Q028T6</accession>
<dbReference type="InParanoid" id="Q028T6"/>
<proteinExistence type="predicted"/>
<evidence type="ECO:0000313" key="2">
    <source>
        <dbReference type="EMBL" id="ABJ82466.1"/>
    </source>
</evidence>
<keyword evidence="1" id="KW-0732">Signal</keyword>
<dbReference type="AlphaFoldDB" id="Q028T6"/>
<feature type="chain" id="PRO_5004163931" description="DUF1570 domain-containing protein" evidence="1">
    <location>
        <begin position="20"/>
        <end position="410"/>
    </location>
</feature>
<protein>
    <recommendedName>
        <fullName evidence="3">DUF1570 domain-containing protein</fullName>
    </recommendedName>
</protein>
<dbReference type="HOGENOM" id="CLU_041637_0_0_0"/>
<organism evidence="2">
    <name type="scientific">Solibacter usitatus (strain Ellin6076)</name>
    <dbReference type="NCBI Taxonomy" id="234267"/>
    <lineage>
        <taxon>Bacteria</taxon>
        <taxon>Pseudomonadati</taxon>
        <taxon>Acidobacteriota</taxon>
        <taxon>Terriglobia</taxon>
        <taxon>Bryobacterales</taxon>
        <taxon>Solibacteraceae</taxon>
        <taxon>Candidatus Solibacter</taxon>
    </lineage>
</organism>
<dbReference type="eggNOG" id="COG2856">
    <property type="taxonomic scope" value="Bacteria"/>
</dbReference>
<reference evidence="2" key="1">
    <citation type="submission" date="2006-10" db="EMBL/GenBank/DDBJ databases">
        <title>Complete sequence of Solibacter usitatus Ellin6076.</title>
        <authorList>
            <consortium name="US DOE Joint Genome Institute"/>
            <person name="Copeland A."/>
            <person name="Lucas S."/>
            <person name="Lapidus A."/>
            <person name="Barry K."/>
            <person name="Detter J.C."/>
            <person name="Glavina del Rio T."/>
            <person name="Hammon N."/>
            <person name="Israni S."/>
            <person name="Dalin E."/>
            <person name="Tice H."/>
            <person name="Pitluck S."/>
            <person name="Thompson L.S."/>
            <person name="Brettin T."/>
            <person name="Bruce D."/>
            <person name="Han C."/>
            <person name="Tapia R."/>
            <person name="Gilna P."/>
            <person name="Schmutz J."/>
            <person name="Larimer F."/>
            <person name="Land M."/>
            <person name="Hauser L."/>
            <person name="Kyrpides N."/>
            <person name="Mikhailova N."/>
            <person name="Janssen P.H."/>
            <person name="Kuske C.R."/>
            <person name="Richardson P."/>
        </authorList>
    </citation>
    <scope>NUCLEOTIDE SEQUENCE</scope>
    <source>
        <strain evidence="2">Ellin6076</strain>
    </source>
</reference>
<dbReference type="KEGG" id="sus:Acid_1474"/>
<sequence length="410" mass="45104" precursor="true">MRLKPTLLLTLLGAAIALAQDVPDSGAAKLCAEIPPLAEQLTKISGMPLRHPVPCDFISKAKIAEFLNKRVKEVAKPEEVRAEELTLKKFGLVPADFDLAKSTVDLLTEQAAAFYDYDKKKLFVTDSTPGDSQQPVLAHEIAHAIADQNYNLGKFIKQGRKSDDGSTARLAVMEGQATWLMSELLARKMGQSLKGSPALLAAMSGISDNGAGQFPVFDKSPLYLRQTLVFPYTKGMLFQHAAFDRDGQQGFSEVFLKPPVSTQQILHPEKYFAGVQPTHPELPDSKLKGLKSLVGGSLGELEHSILLEQYVSRESAADIAPHWRGCNFVLMENKKANRVVLLYASDWDSPDAARRFFQAYRQILAKKWKQMKVNAETSEFVTGTGDDGIFELRLKGNTVTSVEGLDPALK</sequence>
<name>Q028T6_SOLUE</name>
<evidence type="ECO:0008006" key="3">
    <source>
        <dbReference type="Google" id="ProtNLM"/>
    </source>
</evidence>
<gene>
    <name evidence="2" type="ordered locus">Acid_1474</name>
</gene>
<dbReference type="OrthoDB" id="263516at2"/>
<dbReference type="EMBL" id="CP000473">
    <property type="protein sequence ID" value="ABJ82466.1"/>
    <property type="molecule type" value="Genomic_DNA"/>
</dbReference>
<feature type="signal peptide" evidence="1">
    <location>
        <begin position="1"/>
        <end position="19"/>
    </location>
</feature>
<evidence type="ECO:0000256" key="1">
    <source>
        <dbReference type="SAM" id="SignalP"/>
    </source>
</evidence>
<dbReference type="STRING" id="234267.Acid_1474"/>